<feature type="transmembrane region" description="Helical" evidence="11">
    <location>
        <begin position="131"/>
        <end position="153"/>
    </location>
</feature>
<protein>
    <submittedName>
        <fullName evidence="13">Na+/H+ antiporter, NhaP family</fullName>
    </submittedName>
</protein>
<sequence length="428" mass="46587">MEVLDFITILIVLAAFFLLVNVKVLKLPSTIGLMIMALSLSLFIIFGEIIFRTLSNMAQSLMTEFDFSKVLFQVMLSFLLFAGALELDLRKLGEEKWIILILATTGVLISTFTVGYAMFFALPLIGIQLDIIYCLLFGALISPTDPIAVLAMIKKSVVSKSLEAQIAGESLFNDGIGVVVFLTILHIATAGAGIHITPLSIGILFGQEVIGGVFLGAVFGYVGLKLLMLIENEHTEIEVLVTLSMVLAGASIAQMLHVSGPLAMVTMGLFVGNKGRSAKLEKAAGEYVYKFWHLMDEAMNAILFILIGMQIIVINWSMDYIFAALIAIGVVLMARLFGVGIPVTLYRLKSPIPKYTIRILTWSGLRGGISVALALSLYEFSKNGRIIPETVDLIIVMTYCVVLFSIVVQGLTVKKLFALAAGDVKEEE</sequence>
<evidence type="ECO:0000256" key="8">
    <source>
        <dbReference type="ARBA" id="ARBA00023065"/>
    </source>
</evidence>
<evidence type="ECO:0000256" key="3">
    <source>
        <dbReference type="ARBA" id="ARBA00022449"/>
    </source>
</evidence>
<dbReference type="InterPro" id="IPR018422">
    <property type="entry name" value="Cation/H_exchanger_CPA1"/>
</dbReference>
<dbReference type="GO" id="GO:0015385">
    <property type="term" value="F:sodium:proton antiporter activity"/>
    <property type="evidence" value="ECO:0007669"/>
    <property type="project" value="InterPro"/>
</dbReference>
<feature type="transmembrane region" description="Helical" evidence="11">
    <location>
        <begin position="70"/>
        <end position="87"/>
    </location>
</feature>
<feature type="transmembrane region" description="Helical" evidence="11">
    <location>
        <begin position="209"/>
        <end position="227"/>
    </location>
</feature>
<reference evidence="13" key="1">
    <citation type="submission" date="2018-06" db="EMBL/GenBank/DDBJ databases">
        <authorList>
            <person name="Zhirakovskaya E."/>
        </authorList>
    </citation>
    <scope>NUCLEOTIDE SEQUENCE</scope>
</reference>
<dbReference type="GO" id="GO:0051453">
    <property type="term" value="P:regulation of intracellular pH"/>
    <property type="evidence" value="ECO:0007669"/>
    <property type="project" value="TreeGrafter"/>
</dbReference>
<evidence type="ECO:0000256" key="9">
    <source>
        <dbReference type="ARBA" id="ARBA00023136"/>
    </source>
</evidence>
<keyword evidence="9 11" id="KW-0472">Membrane</keyword>
<dbReference type="GO" id="GO:0005886">
    <property type="term" value="C:plasma membrane"/>
    <property type="evidence" value="ECO:0007669"/>
    <property type="project" value="UniProtKB-SubCell"/>
</dbReference>
<feature type="transmembrane region" description="Helical" evidence="11">
    <location>
        <begin position="390"/>
        <end position="411"/>
    </location>
</feature>
<dbReference type="PANTHER" id="PTHR10110">
    <property type="entry name" value="SODIUM/HYDROGEN EXCHANGER"/>
    <property type="match status" value="1"/>
</dbReference>
<evidence type="ECO:0000256" key="10">
    <source>
        <dbReference type="ARBA" id="ARBA00023201"/>
    </source>
</evidence>
<dbReference type="GO" id="GO:0098719">
    <property type="term" value="P:sodium ion import across plasma membrane"/>
    <property type="evidence" value="ECO:0007669"/>
    <property type="project" value="TreeGrafter"/>
</dbReference>
<evidence type="ECO:0000259" key="12">
    <source>
        <dbReference type="Pfam" id="PF00999"/>
    </source>
</evidence>
<evidence type="ECO:0000313" key="13">
    <source>
        <dbReference type="EMBL" id="VAW26036.1"/>
    </source>
</evidence>
<dbReference type="AlphaFoldDB" id="A0A3B0V237"/>
<keyword evidence="5 11" id="KW-0812">Transmembrane</keyword>
<feature type="transmembrane region" description="Helical" evidence="11">
    <location>
        <begin position="320"/>
        <end position="343"/>
    </location>
</feature>
<proteinExistence type="predicted"/>
<feature type="transmembrane region" description="Helical" evidence="11">
    <location>
        <begin position="99"/>
        <end position="125"/>
    </location>
</feature>
<keyword evidence="8" id="KW-0406">Ion transport</keyword>
<evidence type="ECO:0000256" key="6">
    <source>
        <dbReference type="ARBA" id="ARBA00022989"/>
    </source>
</evidence>
<name>A0A3B0V237_9ZZZZ</name>
<dbReference type="InterPro" id="IPR006153">
    <property type="entry name" value="Cation/H_exchanger_TM"/>
</dbReference>
<evidence type="ECO:0000256" key="2">
    <source>
        <dbReference type="ARBA" id="ARBA00022448"/>
    </source>
</evidence>
<feature type="domain" description="Cation/H+ exchanger transmembrane" evidence="12">
    <location>
        <begin position="12"/>
        <end position="417"/>
    </location>
</feature>
<dbReference type="Pfam" id="PF00999">
    <property type="entry name" value="Na_H_Exchanger"/>
    <property type="match status" value="1"/>
</dbReference>
<feature type="transmembrane region" description="Helical" evidence="11">
    <location>
        <begin position="174"/>
        <end position="197"/>
    </location>
</feature>
<keyword evidence="3" id="KW-0050">Antiport</keyword>
<keyword evidence="4" id="KW-1003">Cell membrane</keyword>
<feature type="transmembrane region" description="Helical" evidence="11">
    <location>
        <begin position="31"/>
        <end position="50"/>
    </location>
</feature>
<feature type="transmembrane region" description="Helical" evidence="11">
    <location>
        <begin position="239"/>
        <end position="271"/>
    </location>
</feature>
<accession>A0A3B0V237</accession>
<keyword evidence="7" id="KW-0915">Sodium</keyword>
<dbReference type="PANTHER" id="PTHR10110:SF195">
    <property type="entry name" value="NA(+)_H(+) ANTIPORTER NHAS2"/>
    <property type="match status" value="1"/>
</dbReference>
<comment type="subcellular location">
    <subcellularLocation>
        <location evidence="1">Cell membrane</location>
        <topology evidence="1">Multi-pass membrane protein</topology>
    </subcellularLocation>
</comment>
<feature type="transmembrane region" description="Helical" evidence="11">
    <location>
        <begin position="355"/>
        <end position="378"/>
    </location>
</feature>
<keyword evidence="10" id="KW-0739">Sodium transport</keyword>
<evidence type="ECO:0000256" key="11">
    <source>
        <dbReference type="SAM" id="Phobius"/>
    </source>
</evidence>
<dbReference type="Gene3D" id="6.10.140.1330">
    <property type="match status" value="1"/>
</dbReference>
<evidence type="ECO:0000256" key="4">
    <source>
        <dbReference type="ARBA" id="ARBA00022475"/>
    </source>
</evidence>
<organism evidence="13">
    <name type="scientific">hydrothermal vent metagenome</name>
    <dbReference type="NCBI Taxonomy" id="652676"/>
    <lineage>
        <taxon>unclassified sequences</taxon>
        <taxon>metagenomes</taxon>
        <taxon>ecological metagenomes</taxon>
    </lineage>
</organism>
<evidence type="ECO:0000256" key="1">
    <source>
        <dbReference type="ARBA" id="ARBA00004651"/>
    </source>
</evidence>
<keyword evidence="2" id="KW-0813">Transport</keyword>
<keyword evidence="6 11" id="KW-1133">Transmembrane helix</keyword>
<gene>
    <name evidence="13" type="ORF">MNBD_BACTEROID06-2</name>
</gene>
<feature type="transmembrane region" description="Helical" evidence="11">
    <location>
        <begin position="291"/>
        <end position="313"/>
    </location>
</feature>
<evidence type="ECO:0000256" key="7">
    <source>
        <dbReference type="ARBA" id="ARBA00023053"/>
    </source>
</evidence>
<evidence type="ECO:0000256" key="5">
    <source>
        <dbReference type="ARBA" id="ARBA00022692"/>
    </source>
</evidence>
<dbReference type="EMBL" id="UOES01000056">
    <property type="protein sequence ID" value="VAW26036.1"/>
    <property type="molecule type" value="Genomic_DNA"/>
</dbReference>
<feature type="transmembrane region" description="Helical" evidence="11">
    <location>
        <begin position="6"/>
        <end position="24"/>
    </location>
</feature>
<dbReference type="GO" id="GO:0015386">
    <property type="term" value="F:potassium:proton antiporter activity"/>
    <property type="evidence" value="ECO:0007669"/>
    <property type="project" value="TreeGrafter"/>
</dbReference>